<dbReference type="Gene3D" id="3.40.50.1240">
    <property type="entry name" value="Phosphoglycerate mutase-like"/>
    <property type="match status" value="1"/>
</dbReference>
<reference evidence="2" key="1">
    <citation type="journal article" date="2019" name="Int. J. Syst. Evol. Microbiol.">
        <title>The Global Catalogue of Microorganisms (GCM) 10K type strain sequencing project: providing services to taxonomists for standard genome sequencing and annotation.</title>
        <authorList>
            <consortium name="The Broad Institute Genomics Platform"/>
            <consortium name="The Broad Institute Genome Sequencing Center for Infectious Disease"/>
            <person name="Wu L."/>
            <person name="Ma J."/>
        </authorList>
    </citation>
    <scope>NUCLEOTIDE SEQUENCE [LARGE SCALE GENOMIC DNA]</scope>
    <source>
        <strain evidence="2">JCM 13595</strain>
    </source>
</reference>
<dbReference type="PANTHER" id="PTHR48100:SF51">
    <property type="entry name" value="PHOSPHOGLYCERATE MUTASE"/>
    <property type="match status" value="1"/>
</dbReference>
<dbReference type="RefSeq" id="WP_343958087.1">
    <property type="nucleotide sequence ID" value="NZ_BAAAMN010000041.1"/>
</dbReference>
<dbReference type="SUPFAM" id="SSF53254">
    <property type="entry name" value="Phosphoglycerate mutase-like"/>
    <property type="match status" value="1"/>
</dbReference>
<keyword evidence="2" id="KW-1185">Reference proteome</keyword>
<dbReference type="Pfam" id="PF00300">
    <property type="entry name" value="His_Phos_1"/>
    <property type="match status" value="1"/>
</dbReference>
<evidence type="ECO:0000313" key="1">
    <source>
        <dbReference type="EMBL" id="GAA2039139.1"/>
    </source>
</evidence>
<dbReference type="Proteomes" id="UP001501461">
    <property type="component" value="Unassembled WGS sequence"/>
</dbReference>
<dbReference type="SMART" id="SM00855">
    <property type="entry name" value="PGAM"/>
    <property type="match status" value="1"/>
</dbReference>
<comment type="caution">
    <text evidence="1">The sequence shown here is derived from an EMBL/GenBank/DDBJ whole genome shotgun (WGS) entry which is preliminary data.</text>
</comment>
<dbReference type="PANTHER" id="PTHR48100">
    <property type="entry name" value="BROAD-SPECIFICITY PHOSPHATASE YOR283W-RELATED"/>
    <property type="match status" value="1"/>
</dbReference>
<sequence length="214" mass="23963">MTVSVHLVRHGEVFNPDKVLYGRLPGFGLSSLGLQMAQELADGWQETPTMLVTSPLQRAQETITPLAKKFQLPVRTDKRVLEAGNSFEGLSNMRRQLRNPKYWPRVLNPWRPSWGEPYVHQAARMAAAIQDLRDDLMRNYGSGASAVVVSHQLPIWVTRLSAEDKPLAHDPRRRQCSLASVTSFEFAPGHRKPTVHYSEPVKHLSNQAAALPGA</sequence>
<dbReference type="EMBL" id="BAAAMN010000041">
    <property type="protein sequence ID" value="GAA2039139.1"/>
    <property type="molecule type" value="Genomic_DNA"/>
</dbReference>
<proteinExistence type="predicted"/>
<protein>
    <submittedName>
        <fullName evidence="1">Histidine phosphatase family protein</fullName>
    </submittedName>
</protein>
<dbReference type="InterPro" id="IPR050275">
    <property type="entry name" value="PGM_Phosphatase"/>
</dbReference>
<name>A0ABP5G710_9MICC</name>
<dbReference type="InterPro" id="IPR013078">
    <property type="entry name" value="His_Pase_superF_clade-1"/>
</dbReference>
<dbReference type="InterPro" id="IPR029033">
    <property type="entry name" value="His_PPase_superfam"/>
</dbReference>
<accession>A0ABP5G710</accession>
<organism evidence="1 2">
    <name type="scientific">Yaniella flava</name>
    <dbReference type="NCBI Taxonomy" id="287930"/>
    <lineage>
        <taxon>Bacteria</taxon>
        <taxon>Bacillati</taxon>
        <taxon>Actinomycetota</taxon>
        <taxon>Actinomycetes</taxon>
        <taxon>Micrococcales</taxon>
        <taxon>Micrococcaceae</taxon>
        <taxon>Yaniella</taxon>
    </lineage>
</organism>
<gene>
    <name evidence="1" type="ORF">GCM10009720_19580</name>
</gene>
<evidence type="ECO:0000313" key="2">
    <source>
        <dbReference type="Proteomes" id="UP001501461"/>
    </source>
</evidence>
<dbReference type="CDD" id="cd07067">
    <property type="entry name" value="HP_PGM_like"/>
    <property type="match status" value="1"/>
</dbReference>